<reference evidence="7" key="1">
    <citation type="journal article" date="2020" name="Stud. Mycol.">
        <title>101 Dothideomycetes genomes: a test case for predicting lifestyles and emergence of pathogens.</title>
        <authorList>
            <person name="Haridas S."/>
            <person name="Albert R."/>
            <person name="Binder M."/>
            <person name="Bloem J."/>
            <person name="Labutti K."/>
            <person name="Salamov A."/>
            <person name="Andreopoulos B."/>
            <person name="Baker S."/>
            <person name="Barry K."/>
            <person name="Bills G."/>
            <person name="Bluhm B."/>
            <person name="Cannon C."/>
            <person name="Castanera R."/>
            <person name="Culley D."/>
            <person name="Daum C."/>
            <person name="Ezra D."/>
            <person name="Gonzalez J."/>
            <person name="Henrissat B."/>
            <person name="Kuo A."/>
            <person name="Liang C."/>
            <person name="Lipzen A."/>
            <person name="Lutzoni F."/>
            <person name="Magnuson J."/>
            <person name="Mondo S."/>
            <person name="Nolan M."/>
            <person name="Ohm R."/>
            <person name="Pangilinan J."/>
            <person name="Park H.-J."/>
            <person name="Ramirez L."/>
            <person name="Alfaro M."/>
            <person name="Sun H."/>
            <person name="Tritt A."/>
            <person name="Yoshinaga Y."/>
            <person name="Zwiers L.-H."/>
            <person name="Turgeon B."/>
            <person name="Goodwin S."/>
            <person name="Spatafora J."/>
            <person name="Crous P."/>
            <person name="Grigoriev I."/>
        </authorList>
    </citation>
    <scope>NUCLEOTIDE SEQUENCE</scope>
    <source>
        <strain evidence="7">CBS 119925</strain>
    </source>
</reference>
<dbReference type="GO" id="GO:0016020">
    <property type="term" value="C:membrane"/>
    <property type="evidence" value="ECO:0007669"/>
    <property type="project" value="UniProtKB-SubCell"/>
</dbReference>
<comment type="subcellular location">
    <subcellularLocation>
        <location evidence="1">Membrane</location>
        <topology evidence="1">Multi-pass membrane protein</topology>
    </subcellularLocation>
</comment>
<proteinExistence type="predicted"/>
<dbReference type="GO" id="GO:0022857">
    <property type="term" value="F:transmembrane transporter activity"/>
    <property type="evidence" value="ECO:0007669"/>
    <property type="project" value="InterPro"/>
</dbReference>
<dbReference type="EMBL" id="MU006584">
    <property type="protein sequence ID" value="KAF2745052.1"/>
    <property type="molecule type" value="Genomic_DNA"/>
</dbReference>
<feature type="transmembrane region" description="Helical" evidence="6">
    <location>
        <begin position="109"/>
        <end position="128"/>
    </location>
</feature>
<feature type="transmembrane region" description="Helical" evidence="6">
    <location>
        <begin position="282"/>
        <end position="303"/>
    </location>
</feature>
<dbReference type="InterPro" id="IPR002293">
    <property type="entry name" value="AA/rel_permease1"/>
</dbReference>
<sequence length="350" mass="38141">MKSKNRYWAVCLAINLPTLFKSVSWLLKFAIFAVNGTAIFYVVSLLARATPKQSAYDVFVKFVNETGWSSNGAVFLLGLLPGCATLGAFDNVIHLADEMEAPARQLPQVIVGSFLLSFAVGIPMIMVYEFCNVDPESLLKPYGGQPIVQLLFNAHRMVPLSTLAVTLLIFCFFIAAAATLISVSRLYRSFSCQGLLPFHKTMSKLSSRDELPLNALLFVTFIVLVLGTIELGSKLAMHALIGGASLCLISTLALSIATALYKGREALDPDRYFNLGVWGTPLYIISILWSIMVSVLLSMPLYLPVTPEGMKYTCVIFGGLMVLAAVYWVFGVRKQASISNATHQGGAAEE</sequence>
<evidence type="ECO:0000313" key="7">
    <source>
        <dbReference type="EMBL" id="KAF2745052.1"/>
    </source>
</evidence>
<dbReference type="Proteomes" id="UP000799440">
    <property type="component" value="Unassembled WGS sequence"/>
</dbReference>
<accession>A0A6A6V394</accession>
<evidence type="ECO:0000256" key="2">
    <source>
        <dbReference type="ARBA" id="ARBA00022448"/>
    </source>
</evidence>
<gene>
    <name evidence="7" type="ORF">M011DRAFT_406976</name>
</gene>
<protein>
    <recommendedName>
        <fullName evidence="9">Amino acid transporter</fullName>
    </recommendedName>
</protein>
<keyword evidence="4 6" id="KW-1133">Transmembrane helix</keyword>
<feature type="transmembrane region" description="Helical" evidence="6">
    <location>
        <begin position="211"/>
        <end position="229"/>
    </location>
</feature>
<dbReference type="PANTHER" id="PTHR45649:SF16">
    <property type="entry name" value="7-KETO 8-AMINOPELARGONIC ACID TRANSPORTER"/>
    <property type="match status" value="1"/>
</dbReference>
<keyword evidence="3 6" id="KW-0812">Transmembrane</keyword>
<dbReference type="OrthoDB" id="2417308at2759"/>
<feature type="transmembrane region" description="Helical" evidence="6">
    <location>
        <begin position="25"/>
        <end position="47"/>
    </location>
</feature>
<dbReference type="PANTHER" id="PTHR45649">
    <property type="entry name" value="AMINO-ACID PERMEASE BAT1"/>
    <property type="match status" value="1"/>
</dbReference>
<feature type="transmembrane region" description="Helical" evidence="6">
    <location>
        <begin position="67"/>
        <end position="89"/>
    </location>
</feature>
<evidence type="ECO:0000256" key="6">
    <source>
        <dbReference type="SAM" id="Phobius"/>
    </source>
</evidence>
<feature type="transmembrane region" description="Helical" evidence="6">
    <location>
        <begin position="160"/>
        <end position="181"/>
    </location>
</feature>
<evidence type="ECO:0000256" key="3">
    <source>
        <dbReference type="ARBA" id="ARBA00022692"/>
    </source>
</evidence>
<name>A0A6A6V394_9PLEO</name>
<evidence type="ECO:0000256" key="1">
    <source>
        <dbReference type="ARBA" id="ARBA00004141"/>
    </source>
</evidence>
<dbReference type="AlphaFoldDB" id="A0A6A6V394"/>
<dbReference type="Pfam" id="PF13520">
    <property type="entry name" value="AA_permease_2"/>
    <property type="match status" value="1"/>
</dbReference>
<dbReference type="Gene3D" id="1.20.1740.10">
    <property type="entry name" value="Amino acid/polyamine transporter I"/>
    <property type="match status" value="1"/>
</dbReference>
<evidence type="ECO:0000313" key="8">
    <source>
        <dbReference type="Proteomes" id="UP000799440"/>
    </source>
</evidence>
<dbReference type="PIRSF" id="PIRSF006060">
    <property type="entry name" value="AA_transporter"/>
    <property type="match status" value="1"/>
</dbReference>
<evidence type="ECO:0000256" key="5">
    <source>
        <dbReference type="ARBA" id="ARBA00023136"/>
    </source>
</evidence>
<keyword evidence="5 6" id="KW-0472">Membrane</keyword>
<evidence type="ECO:0000256" key="4">
    <source>
        <dbReference type="ARBA" id="ARBA00022989"/>
    </source>
</evidence>
<feature type="transmembrane region" description="Helical" evidence="6">
    <location>
        <begin position="235"/>
        <end position="261"/>
    </location>
</feature>
<keyword evidence="8" id="KW-1185">Reference proteome</keyword>
<organism evidence="7 8">
    <name type="scientific">Sporormia fimetaria CBS 119925</name>
    <dbReference type="NCBI Taxonomy" id="1340428"/>
    <lineage>
        <taxon>Eukaryota</taxon>
        <taxon>Fungi</taxon>
        <taxon>Dikarya</taxon>
        <taxon>Ascomycota</taxon>
        <taxon>Pezizomycotina</taxon>
        <taxon>Dothideomycetes</taxon>
        <taxon>Pleosporomycetidae</taxon>
        <taxon>Pleosporales</taxon>
        <taxon>Sporormiaceae</taxon>
        <taxon>Sporormia</taxon>
    </lineage>
</organism>
<keyword evidence="2" id="KW-0813">Transport</keyword>
<feature type="transmembrane region" description="Helical" evidence="6">
    <location>
        <begin position="309"/>
        <end position="330"/>
    </location>
</feature>
<evidence type="ECO:0008006" key="9">
    <source>
        <dbReference type="Google" id="ProtNLM"/>
    </source>
</evidence>